<evidence type="ECO:0000313" key="2">
    <source>
        <dbReference type="Proteomes" id="UP000249661"/>
    </source>
</evidence>
<organism evidence="1 2">
    <name type="scientific">Aspergillus aculeatinus CBS 121060</name>
    <dbReference type="NCBI Taxonomy" id="1448322"/>
    <lineage>
        <taxon>Eukaryota</taxon>
        <taxon>Fungi</taxon>
        <taxon>Dikarya</taxon>
        <taxon>Ascomycota</taxon>
        <taxon>Pezizomycotina</taxon>
        <taxon>Eurotiomycetes</taxon>
        <taxon>Eurotiomycetidae</taxon>
        <taxon>Eurotiales</taxon>
        <taxon>Aspergillaceae</taxon>
        <taxon>Aspergillus</taxon>
        <taxon>Aspergillus subgen. Circumdati</taxon>
    </lineage>
</organism>
<reference evidence="1" key="1">
    <citation type="submission" date="2018-02" db="EMBL/GenBank/DDBJ databases">
        <title>The genomes of Aspergillus section Nigri reveals drivers in fungal speciation.</title>
        <authorList>
            <consortium name="DOE Joint Genome Institute"/>
            <person name="Vesth T.C."/>
            <person name="Nybo J."/>
            <person name="Theobald S."/>
            <person name="Brandl J."/>
            <person name="Frisvad J.C."/>
            <person name="Nielsen K.F."/>
            <person name="Lyhne E.K."/>
            <person name="Kogle M.E."/>
            <person name="Kuo A."/>
            <person name="Riley R."/>
            <person name="Clum A."/>
            <person name="Nolan M."/>
            <person name="Lipzen A."/>
            <person name="Salamov A."/>
            <person name="Henrissat B."/>
            <person name="Wiebenga A."/>
            <person name="De vries R.P."/>
            <person name="Grigoriev I.V."/>
            <person name="Mortensen U.H."/>
            <person name="Andersen M.R."/>
            <person name="Baker S.E."/>
        </authorList>
    </citation>
    <scope>NUCLEOTIDE SEQUENCE</scope>
    <source>
        <strain evidence="1">CBS 121060</strain>
    </source>
</reference>
<evidence type="ECO:0000313" key="1">
    <source>
        <dbReference type="EMBL" id="RAH72480.1"/>
    </source>
</evidence>
<dbReference type="EMBL" id="KZ824943">
    <property type="protein sequence ID" value="RAH72480.1"/>
    <property type="molecule type" value="Genomic_DNA"/>
</dbReference>
<sequence length="438" mass="49641">MPDPEFAFQVYTTIPLDSDEFGFLCGYLDQGIDFKPGPSYEIYSVPQLDAFTAVEHQRREIAYRKNVRPAVEGVFPGIAKVNARAIDKEGLLLLITTHSYRDWNSRRPDEDQAGIQWVAFNRNVPQTPSVPLVPDDPYFTHELYPEWNEIEVINCNDMRAMGHDLKMVYYDEQWDYGLGEDEGQPCPSDSPISAETLTLLDQKANSLSPDRYTTITEIDGSVTIMSNMHAASEPDLRYIVHLKFSHSVPDFIRMAQAFTSALVANLPDQRSIHLNFRQSSTSGLASLGSVVDSHRALVASQPCLGIGAMQTIRLKQDRSTVRMRTFPNSRTEQEGAIVFSQGCKTFLVILDRPDFLTVPGVLFLQADMDKRDEDDTWFGFRNTDLYQVWRCLTMEWVARRLAMLSLEEYPPKTQTPETELAMLSLEESGALTQPLDTE</sequence>
<dbReference type="Proteomes" id="UP000249661">
    <property type="component" value="Unassembled WGS sequence"/>
</dbReference>
<keyword evidence="2" id="KW-1185">Reference proteome</keyword>
<proteinExistence type="predicted"/>
<protein>
    <submittedName>
        <fullName evidence="1">Uncharacterized protein</fullName>
    </submittedName>
</protein>
<gene>
    <name evidence="1" type="ORF">BO66DRAFT_317490</name>
</gene>
<name>A0ACD1HGC1_9EURO</name>
<accession>A0ACD1HGC1</accession>